<organism evidence="9 10">
    <name type="scientific">Penicillium steckii</name>
    <dbReference type="NCBI Taxonomy" id="303698"/>
    <lineage>
        <taxon>Eukaryota</taxon>
        <taxon>Fungi</taxon>
        <taxon>Dikarya</taxon>
        <taxon>Ascomycota</taxon>
        <taxon>Pezizomycotina</taxon>
        <taxon>Eurotiomycetes</taxon>
        <taxon>Eurotiomycetidae</taxon>
        <taxon>Eurotiales</taxon>
        <taxon>Aspergillaceae</taxon>
        <taxon>Penicillium</taxon>
    </lineage>
</organism>
<feature type="transmembrane region" description="Helical" evidence="7">
    <location>
        <begin position="60"/>
        <end position="85"/>
    </location>
</feature>
<feature type="domain" description="Rhodopsin" evidence="8">
    <location>
        <begin position="44"/>
        <end position="281"/>
    </location>
</feature>
<dbReference type="PANTHER" id="PTHR33048:SF47">
    <property type="entry name" value="INTEGRAL MEMBRANE PROTEIN-RELATED"/>
    <property type="match status" value="1"/>
</dbReference>
<feature type="transmembrane region" description="Helical" evidence="7">
    <location>
        <begin position="257"/>
        <end position="276"/>
    </location>
</feature>
<feature type="compositionally biased region" description="Low complexity" evidence="6">
    <location>
        <begin position="304"/>
        <end position="321"/>
    </location>
</feature>
<evidence type="ECO:0000313" key="9">
    <source>
        <dbReference type="EMBL" id="OQE16407.1"/>
    </source>
</evidence>
<keyword evidence="4 7" id="KW-0472">Membrane</keyword>
<dbReference type="InterPro" id="IPR052337">
    <property type="entry name" value="SAT4-like"/>
</dbReference>
<evidence type="ECO:0000313" key="10">
    <source>
        <dbReference type="Proteomes" id="UP000191285"/>
    </source>
</evidence>
<dbReference type="OrthoDB" id="5378633at2759"/>
<evidence type="ECO:0000256" key="6">
    <source>
        <dbReference type="SAM" id="MobiDB-lite"/>
    </source>
</evidence>
<evidence type="ECO:0000259" key="8">
    <source>
        <dbReference type="Pfam" id="PF20684"/>
    </source>
</evidence>
<feature type="transmembrane region" description="Helical" evidence="7">
    <location>
        <begin position="137"/>
        <end position="156"/>
    </location>
</feature>
<sequence>MDSSKSSDHTWTSGDFEHPNQQLRWSITVGLVFAFMLPTVAVALRFMARRVAGRRLYLDDWLILVALIFKYGCSIGVTTLLYNGLGSHIDTIPPKRLTWYLKVAWANNFVYPGCIGFIKLSILALYRRIFSTKKMNYAVNTMAFIVVLWTVGNWIAGTINCLPVAKFWDRSLEGACMDLASFSYGQQIPNIVSDAIILAMPLGMVWSLPISKQQKLLLSGVFVVGGLTLVFDCIRLWRMIILSNAGPDITYHQAPVVLWTCVESAVGIVAACLPNLRPLFKTGGPGFWSQLRSRSKVSGKSHLNTNTTTTTTTTTTTNSTNPSIQKGPLDSHTLEEGIEIHTYSDVVREKC</sequence>
<dbReference type="AlphaFoldDB" id="A0A1V6SQT6"/>
<accession>A0A1V6SQT6</accession>
<gene>
    <name evidence="9" type="ORF">PENSTE_c024G01566</name>
</gene>
<feature type="transmembrane region" description="Helical" evidence="7">
    <location>
        <begin position="105"/>
        <end position="125"/>
    </location>
</feature>
<feature type="transmembrane region" description="Helical" evidence="7">
    <location>
        <begin position="191"/>
        <end position="209"/>
    </location>
</feature>
<dbReference type="InterPro" id="IPR049326">
    <property type="entry name" value="Rhodopsin_dom_fungi"/>
</dbReference>
<evidence type="ECO:0000256" key="3">
    <source>
        <dbReference type="ARBA" id="ARBA00022989"/>
    </source>
</evidence>
<feature type="transmembrane region" description="Helical" evidence="7">
    <location>
        <begin position="216"/>
        <end position="237"/>
    </location>
</feature>
<keyword evidence="3 7" id="KW-1133">Transmembrane helix</keyword>
<keyword evidence="10" id="KW-1185">Reference proteome</keyword>
<feature type="region of interest" description="Disordered" evidence="6">
    <location>
        <begin position="298"/>
        <end position="331"/>
    </location>
</feature>
<keyword evidence="2 7" id="KW-0812">Transmembrane</keyword>
<feature type="transmembrane region" description="Helical" evidence="7">
    <location>
        <begin position="25"/>
        <end position="48"/>
    </location>
</feature>
<dbReference type="Proteomes" id="UP000191285">
    <property type="component" value="Unassembled WGS sequence"/>
</dbReference>
<dbReference type="PANTHER" id="PTHR33048">
    <property type="entry name" value="PTH11-LIKE INTEGRAL MEMBRANE PROTEIN (AFU_ORTHOLOGUE AFUA_5G11245)"/>
    <property type="match status" value="1"/>
</dbReference>
<evidence type="ECO:0000256" key="7">
    <source>
        <dbReference type="SAM" id="Phobius"/>
    </source>
</evidence>
<reference evidence="10" key="1">
    <citation type="journal article" date="2017" name="Nat. Microbiol.">
        <title>Global analysis of biosynthetic gene clusters reveals vast potential of secondary metabolite production in Penicillium species.</title>
        <authorList>
            <person name="Nielsen J.C."/>
            <person name="Grijseels S."/>
            <person name="Prigent S."/>
            <person name="Ji B."/>
            <person name="Dainat J."/>
            <person name="Nielsen K.F."/>
            <person name="Frisvad J.C."/>
            <person name="Workman M."/>
            <person name="Nielsen J."/>
        </authorList>
    </citation>
    <scope>NUCLEOTIDE SEQUENCE [LARGE SCALE GENOMIC DNA]</scope>
    <source>
        <strain evidence="10">IBT 24891</strain>
    </source>
</reference>
<comment type="subcellular location">
    <subcellularLocation>
        <location evidence="1">Membrane</location>
        <topology evidence="1">Multi-pass membrane protein</topology>
    </subcellularLocation>
</comment>
<dbReference type="STRING" id="303698.A0A1V6SQT6"/>
<comment type="similarity">
    <text evidence="5">Belongs to the SAT4 family.</text>
</comment>
<dbReference type="Pfam" id="PF20684">
    <property type="entry name" value="Fung_rhodopsin"/>
    <property type="match status" value="1"/>
</dbReference>
<evidence type="ECO:0000256" key="5">
    <source>
        <dbReference type="ARBA" id="ARBA00038359"/>
    </source>
</evidence>
<evidence type="ECO:0000256" key="4">
    <source>
        <dbReference type="ARBA" id="ARBA00023136"/>
    </source>
</evidence>
<evidence type="ECO:0000256" key="2">
    <source>
        <dbReference type="ARBA" id="ARBA00022692"/>
    </source>
</evidence>
<name>A0A1V6SQT6_9EURO</name>
<comment type="caution">
    <text evidence="9">The sequence shown here is derived from an EMBL/GenBank/DDBJ whole genome shotgun (WGS) entry which is preliminary data.</text>
</comment>
<dbReference type="GO" id="GO:0016020">
    <property type="term" value="C:membrane"/>
    <property type="evidence" value="ECO:0007669"/>
    <property type="project" value="UniProtKB-SubCell"/>
</dbReference>
<evidence type="ECO:0000256" key="1">
    <source>
        <dbReference type="ARBA" id="ARBA00004141"/>
    </source>
</evidence>
<dbReference type="EMBL" id="MLKD01000024">
    <property type="protein sequence ID" value="OQE16407.1"/>
    <property type="molecule type" value="Genomic_DNA"/>
</dbReference>
<protein>
    <recommendedName>
        <fullName evidence="8">Rhodopsin domain-containing protein</fullName>
    </recommendedName>
</protein>
<proteinExistence type="inferred from homology"/>